<dbReference type="Proteomes" id="UP000623958">
    <property type="component" value="Unassembled WGS sequence"/>
</dbReference>
<dbReference type="Pfam" id="PF11218">
    <property type="entry name" value="DUF3011"/>
    <property type="match status" value="1"/>
</dbReference>
<organism evidence="2 3">
    <name type="scientific">Xanthomonas boreopolis</name>
    <dbReference type="NCBI Taxonomy" id="86183"/>
    <lineage>
        <taxon>Bacteria</taxon>
        <taxon>Pseudomonadati</taxon>
        <taxon>Pseudomonadota</taxon>
        <taxon>Gammaproteobacteria</taxon>
        <taxon>Lysobacterales</taxon>
        <taxon>Lysobacteraceae</taxon>
        <taxon>Xanthomonas</taxon>
    </lineage>
</organism>
<gene>
    <name evidence="2" type="ORF">GCM10009090_08590</name>
</gene>
<reference evidence="2" key="1">
    <citation type="journal article" date="2014" name="Int. J. Syst. Evol. Microbiol.">
        <title>Complete genome sequence of Corynebacterium casei LMG S-19264T (=DSM 44701T), isolated from a smear-ripened cheese.</title>
        <authorList>
            <consortium name="US DOE Joint Genome Institute (JGI-PGF)"/>
            <person name="Walter F."/>
            <person name="Albersmeier A."/>
            <person name="Kalinowski J."/>
            <person name="Ruckert C."/>
        </authorList>
    </citation>
    <scope>NUCLEOTIDE SEQUENCE</scope>
    <source>
        <strain evidence="2">JCM 13306</strain>
    </source>
</reference>
<protein>
    <recommendedName>
        <fullName evidence="4">DUF3011 domain-containing protein</fullName>
    </recommendedName>
</protein>
<evidence type="ECO:0000313" key="2">
    <source>
        <dbReference type="EMBL" id="GHH49363.1"/>
    </source>
</evidence>
<dbReference type="AlphaFoldDB" id="A0A919KH49"/>
<keyword evidence="3" id="KW-1185">Reference proteome</keyword>
<proteinExistence type="predicted"/>
<feature type="chain" id="PRO_5037687624" description="DUF3011 domain-containing protein" evidence="1">
    <location>
        <begin position="27"/>
        <end position="249"/>
    </location>
</feature>
<dbReference type="EMBL" id="BNBA01000005">
    <property type="protein sequence ID" value="GHH49363.1"/>
    <property type="molecule type" value="Genomic_DNA"/>
</dbReference>
<dbReference type="RefSeq" id="WP_434028643.1">
    <property type="nucleotide sequence ID" value="NZ_BNBA01000005.1"/>
</dbReference>
<keyword evidence="1" id="KW-0732">Signal</keyword>
<sequence length="249" mass="27016">MLRNLLCLSGLGLAVLLGTAAAPARAQDRGWNDGRPVVTCSSNDNRRNQCSTPFRGRAALVENLSGTRCIEGHNWGSGNGYIWVDRGCRGRFVEARGGGWGGDGGWSGGNRGTIRCESNDQRQRVCNTGWRSAVLVRQLSSTRCIEGRNWGSRNGTVWVNDGCRGEFAEGRGWGGGGGGGWGPGGGSDYFVTCSSNDKRQRTCDWDRRQGRPYVVKQLSGTPCVEGRTWGYRGNTIWVDDGCRARFGAR</sequence>
<feature type="signal peptide" evidence="1">
    <location>
        <begin position="1"/>
        <end position="26"/>
    </location>
</feature>
<evidence type="ECO:0000313" key="3">
    <source>
        <dbReference type="Proteomes" id="UP000623958"/>
    </source>
</evidence>
<evidence type="ECO:0000256" key="1">
    <source>
        <dbReference type="SAM" id="SignalP"/>
    </source>
</evidence>
<dbReference type="InterPro" id="IPR021381">
    <property type="entry name" value="DUF3011"/>
</dbReference>
<reference evidence="2" key="2">
    <citation type="submission" date="2020-09" db="EMBL/GenBank/DDBJ databases">
        <authorList>
            <person name="Sun Q."/>
            <person name="Ohkuma M."/>
        </authorList>
    </citation>
    <scope>NUCLEOTIDE SEQUENCE</scope>
    <source>
        <strain evidence="2">JCM 13306</strain>
    </source>
</reference>
<accession>A0A919KH49</accession>
<evidence type="ECO:0008006" key="4">
    <source>
        <dbReference type="Google" id="ProtNLM"/>
    </source>
</evidence>
<name>A0A919KH49_9XANT</name>
<comment type="caution">
    <text evidence="2">The sequence shown here is derived from an EMBL/GenBank/DDBJ whole genome shotgun (WGS) entry which is preliminary data.</text>
</comment>